<dbReference type="AlphaFoldDB" id="A0A2I0JFY0"/>
<dbReference type="GO" id="GO:0005506">
    <property type="term" value="F:iron ion binding"/>
    <property type="evidence" value="ECO:0007669"/>
    <property type="project" value="InterPro"/>
</dbReference>
<comment type="similarity">
    <text evidence="3">Belongs to the cytochrome P450 family.</text>
</comment>
<evidence type="ECO:0000256" key="11">
    <source>
        <dbReference type="ARBA" id="ARBA00023136"/>
    </source>
</evidence>
<keyword evidence="4" id="KW-0349">Heme</keyword>
<dbReference type="STRING" id="22663.A0A2I0JFY0"/>
<dbReference type="Proteomes" id="UP000233551">
    <property type="component" value="Unassembled WGS sequence"/>
</dbReference>
<keyword evidence="6" id="KW-0479">Metal-binding</keyword>
<evidence type="ECO:0000256" key="7">
    <source>
        <dbReference type="ARBA" id="ARBA00022989"/>
    </source>
</evidence>
<dbReference type="Gene3D" id="1.10.630.10">
    <property type="entry name" value="Cytochrome P450"/>
    <property type="match status" value="1"/>
</dbReference>
<comment type="caution">
    <text evidence="12">The sequence shown here is derived from an EMBL/GenBank/DDBJ whole genome shotgun (WGS) entry which is preliminary data.</text>
</comment>
<dbReference type="Pfam" id="PF00067">
    <property type="entry name" value="p450"/>
    <property type="match status" value="1"/>
</dbReference>
<dbReference type="GO" id="GO:0004497">
    <property type="term" value="F:monooxygenase activity"/>
    <property type="evidence" value="ECO:0007669"/>
    <property type="project" value="UniProtKB-KW"/>
</dbReference>
<dbReference type="GO" id="GO:0020037">
    <property type="term" value="F:heme binding"/>
    <property type="evidence" value="ECO:0007669"/>
    <property type="project" value="InterPro"/>
</dbReference>
<evidence type="ECO:0000256" key="4">
    <source>
        <dbReference type="ARBA" id="ARBA00022617"/>
    </source>
</evidence>
<evidence type="ECO:0000256" key="8">
    <source>
        <dbReference type="ARBA" id="ARBA00023002"/>
    </source>
</evidence>
<keyword evidence="11" id="KW-0472">Membrane</keyword>
<dbReference type="InterPro" id="IPR001128">
    <property type="entry name" value="Cyt_P450"/>
</dbReference>
<evidence type="ECO:0000256" key="1">
    <source>
        <dbReference type="ARBA" id="ARBA00001971"/>
    </source>
</evidence>
<evidence type="ECO:0008006" key="14">
    <source>
        <dbReference type="Google" id="ProtNLM"/>
    </source>
</evidence>
<evidence type="ECO:0000313" key="12">
    <source>
        <dbReference type="EMBL" id="PKI55148.1"/>
    </source>
</evidence>
<keyword evidence="10" id="KW-0503">Monooxygenase</keyword>
<evidence type="ECO:0000256" key="10">
    <source>
        <dbReference type="ARBA" id="ARBA00023033"/>
    </source>
</evidence>
<dbReference type="PANTHER" id="PTHR24282:SF20">
    <property type="entry name" value="CYTOCHROME P450 CYP749A22-LIKE"/>
    <property type="match status" value="1"/>
</dbReference>
<keyword evidence="7" id="KW-1133">Transmembrane helix</keyword>
<organism evidence="12 13">
    <name type="scientific">Punica granatum</name>
    <name type="common">Pomegranate</name>
    <dbReference type="NCBI Taxonomy" id="22663"/>
    <lineage>
        <taxon>Eukaryota</taxon>
        <taxon>Viridiplantae</taxon>
        <taxon>Streptophyta</taxon>
        <taxon>Embryophyta</taxon>
        <taxon>Tracheophyta</taxon>
        <taxon>Spermatophyta</taxon>
        <taxon>Magnoliopsida</taxon>
        <taxon>eudicotyledons</taxon>
        <taxon>Gunneridae</taxon>
        <taxon>Pentapetalae</taxon>
        <taxon>rosids</taxon>
        <taxon>malvids</taxon>
        <taxon>Myrtales</taxon>
        <taxon>Lythraceae</taxon>
        <taxon>Punica</taxon>
    </lineage>
</organism>
<evidence type="ECO:0000256" key="6">
    <source>
        <dbReference type="ARBA" id="ARBA00022723"/>
    </source>
</evidence>
<dbReference type="GO" id="GO:0016020">
    <property type="term" value="C:membrane"/>
    <property type="evidence" value="ECO:0007669"/>
    <property type="project" value="UniProtKB-SubCell"/>
</dbReference>
<comment type="cofactor">
    <cofactor evidence="1">
        <name>heme</name>
        <dbReference type="ChEBI" id="CHEBI:30413"/>
    </cofactor>
</comment>
<dbReference type="PANTHER" id="PTHR24282">
    <property type="entry name" value="CYTOCHROME P450 FAMILY MEMBER"/>
    <property type="match status" value="1"/>
</dbReference>
<comment type="subcellular location">
    <subcellularLocation>
        <location evidence="2">Membrane</location>
        <topology evidence="2">Single-pass membrane protein</topology>
    </subcellularLocation>
</comment>
<accession>A0A2I0JFY0</accession>
<name>A0A2I0JFY0_PUNGR</name>
<evidence type="ECO:0000256" key="3">
    <source>
        <dbReference type="ARBA" id="ARBA00010617"/>
    </source>
</evidence>
<dbReference type="InterPro" id="IPR050665">
    <property type="entry name" value="Cytochrome_P450_Monooxygen"/>
</dbReference>
<evidence type="ECO:0000256" key="5">
    <source>
        <dbReference type="ARBA" id="ARBA00022692"/>
    </source>
</evidence>
<dbReference type="EMBL" id="PGOL01001723">
    <property type="protein sequence ID" value="PKI55148.1"/>
    <property type="molecule type" value="Genomic_DNA"/>
</dbReference>
<keyword evidence="13" id="KW-1185">Reference proteome</keyword>
<evidence type="ECO:0000256" key="9">
    <source>
        <dbReference type="ARBA" id="ARBA00023004"/>
    </source>
</evidence>
<evidence type="ECO:0000256" key="2">
    <source>
        <dbReference type="ARBA" id="ARBA00004167"/>
    </source>
</evidence>
<sequence length="158" mass="18416">MATLTRRNRRQGANNDKIWKTADEIKGEKLEKGILDAILRIIEKREEKIASRESYGFGNDFLGLLVQAYIEEDRSKRITIDDLVDECKTFYLAGQETTSSMLPWTLFLLAIHTDWQEEVRKDMFSVFGRQDPQCDGFKKLKTPWDDQAADPTEYKMND</sequence>
<dbReference type="SUPFAM" id="SSF48264">
    <property type="entry name" value="Cytochrome P450"/>
    <property type="match status" value="1"/>
</dbReference>
<dbReference type="GO" id="GO:0016705">
    <property type="term" value="F:oxidoreductase activity, acting on paired donors, with incorporation or reduction of molecular oxygen"/>
    <property type="evidence" value="ECO:0007669"/>
    <property type="project" value="InterPro"/>
</dbReference>
<keyword evidence="9" id="KW-0408">Iron</keyword>
<reference evidence="12 13" key="1">
    <citation type="submission" date="2017-11" db="EMBL/GenBank/DDBJ databases">
        <title>De-novo sequencing of pomegranate (Punica granatum L.) genome.</title>
        <authorList>
            <person name="Akparov Z."/>
            <person name="Amiraslanov A."/>
            <person name="Hajiyeva S."/>
            <person name="Abbasov M."/>
            <person name="Kaur K."/>
            <person name="Hamwieh A."/>
            <person name="Solovyev V."/>
            <person name="Salamov A."/>
            <person name="Braich B."/>
            <person name="Kosarev P."/>
            <person name="Mahmoud A."/>
            <person name="Hajiyev E."/>
            <person name="Babayeva S."/>
            <person name="Izzatullayeva V."/>
            <person name="Mammadov A."/>
            <person name="Mammadov A."/>
            <person name="Sharifova S."/>
            <person name="Ojaghi J."/>
            <person name="Eynullazada K."/>
            <person name="Bayramov B."/>
            <person name="Abdulazimova A."/>
            <person name="Shahmuradov I."/>
        </authorList>
    </citation>
    <scope>NUCLEOTIDE SEQUENCE [LARGE SCALE GENOMIC DNA]</scope>
    <source>
        <strain evidence="13">cv. AG2017</strain>
        <tissue evidence="12">Leaf</tissue>
    </source>
</reference>
<gene>
    <name evidence="12" type="ORF">CRG98_024439</name>
</gene>
<dbReference type="InterPro" id="IPR036396">
    <property type="entry name" value="Cyt_P450_sf"/>
</dbReference>
<protein>
    <recommendedName>
        <fullName evidence="14">Cytochrome P450 CYP749A22-like</fullName>
    </recommendedName>
</protein>
<keyword evidence="5" id="KW-0812">Transmembrane</keyword>
<proteinExistence type="inferred from homology"/>
<keyword evidence="8" id="KW-0560">Oxidoreductase</keyword>
<evidence type="ECO:0000313" key="13">
    <source>
        <dbReference type="Proteomes" id="UP000233551"/>
    </source>
</evidence>